<sequence length="383" mass="42405">MSPRNPLKRTSLSEQATITPTFQALPAGIGSNTSDWRHLQVTAEPLPPGRIRRTLLETLLGPIVSHSTVKGSDAVKQSLIYTMFSSVLFSYCFHVMADSVLVDHRLPLRVVEGGQLCFHALLVMLQLFPLDLLPHFPSLLDGLHHCVLVPEQRVKLLPKDEARPMPPPSGLCMPLLSRLLGLPLLPRNRFCVGDVGDFIRSVVFGRADRLSGCVPSSYGSRSIERRQMLHSRYAKIYFCLRSKASTGELPLPHFSIPPSGQTRPAKSSNRKDYSWNAPLSSLPSTWESVPAVDGLACHQAQIAPLDPDQLPPAPAIPMVPMDLCLAQTPTTLPLAQIATYKTKLLELYHFYLNMTTSYLTGVHVCLQKLRHPFPPIKGFLCSQ</sequence>
<dbReference type="Proteomes" id="UP000314294">
    <property type="component" value="Unassembled WGS sequence"/>
</dbReference>
<dbReference type="AlphaFoldDB" id="A0A4Z2J8E9"/>
<organism evidence="2 3">
    <name type="scientific">Liparis tanakae</name>
    <name type="common">Tanaka's snailfish</name>
    <dbReference type="NCBI Taxonomy" id="230148"/>
    <lineage>
        <taxon>Eukaryota</taxon>
        <taxon>Metazoa</taxon>
        <taxon>Chordata</taxon>
        <taxon>Craniata</taxon>
        <taxon>Vertebrata</taxon>
        <taxon>Euteleostomi</taxon>
        <taxon>Actinopterygii</taxon>
        <taxon>Neopterygii</taxon>
        <taxon>Teleostei</taxon>
        <taxon>Neoteleostei</taxon>
        <taxon>Acanthomorphata</taxon>
        <taxon>Eupercaria</taxon>
        <taxon>Perciformes</taxon>
        <taxon>Cottioidei</taxon>
        <taxon>Cottales</taxon>
        <taxon>Liparidae</taxon>
        <taxon>Liparis</taxon>
    </lineage>
</organism>
<dbReference type="EMBL" id="SRLO01000014">
    <property type="protein sequence ID" value="TNN86645.1"/>
    <property type="molecule type" value="Genomic_DNA"/>
</dbReference>
<feature type="region of interest" description="Disordered" evidence="1">
    <location>
        <begin position="251"/>
        <end position="271"/>
    </location>
</feature>
<evidence type="ECO:0000313" key="2">
    <source>
        <dbReference type="EMBL" id="TNN86645.1"/>
    </source>
</evidence>
<proteinExistence type="predicted"/>
<protein>
    <submittedName>
        <fullName evidence="2">Uncharacterized protein</fullName>
    </submittedName>
</protein>
<feature type="compositionally biased region" description="Polar residues" evidence="1">
    <location>
        <begin position="258"/>
        <end position="267"/>
    </location>
</feature>
<comment type="caution">
    <text evidence="2">The sequence shown here is derived from an EMBL/GenBank/DDBJ whole genome shotgun (WGS) entry which is preliminary data.</text>
</comment>
<reference evidence="2 3" key="1">
    <citation type="submission" date="2019-03" db="EMBL/GenBank/DDBJ databases">
        <title>First draft genome of Liparis tanakae, snailfish: a comprehensive survey of snailfish specific genes.</title>
        <authorList>
            <person name="Kim W."/>
            <person name="Song I."/>
            <person name="Jeong J.-H."/>
            <person name="Kim D."/>
            <person name="Kim S."/>
            <person name="Ryu S."/>
            <person name="Song J.Y."/>
            <person name="Lee S.K."/>
        </authorList>
    </citation>
    <scope>NUCLEOTIDE SEQUENCE [LARGE SCALE GENOMIC DNA]</scope>
    <source>
        <tissue evidence="2">Muscle</tissue>
    </source>
</reference>
<evidence type="ECO:0000313" key="3">
    <source>
        <dbReference type="Proteomes" id="UP000314294"/>
    </source>
</evidence>
<evidence type="ECO:0000256" key="1">
    <source>
        <dbReference type="SAM" id="MobiDB-lite"/>
    </source>
</evidence>
<keyword evidence="3" id="KW-1185">Reference proteome</keyword>
<gene>
    <name evidence="2" type="ORF">EYF80_003113</name>
</gene>
<accession>A0A4Z2J8E9</accession>
<name>A0A4Z2J8E9_9TELE</name>